<evidence type="ECO:0000313" key="2">
    <source>
        <dbReference type="Proteomes" id="UP000801492"/>
    </source>
</evidence>
<dbReference type="OrthoDB" id="6753017at2759"/>
<reference evidence="1" key="1">
    <citation type="submission" date="2019-08" db="EMBL/GenBank/DDBJ databases">
        <title>The genome of the North American firefly Photinus pyralis.</title>
        <authorList>
            <consortium name="Photinus pyralis genome working group"/>
            <person name="Fallon T.R."/>
            <person name="Sander Lower S.E."/>
            <person name="Weng J.-K."/>
        </authorList>
    </citation>
    <scope>NUCLEOTIDE SEQUENCE</scope>
    <source>
        <strain evidence="1">TRF0915ILg1</strain>
        <tissue evidence="1">Whole body</tissue>
    </source>
</reference>
<dbReference type="AlphaFoldDB" id="A0A8K0DK40"/>
<dbReference type="EMBL" id="VTPC01000637">
    <property type="protein sequence ID" value="KAF2904952.1"/>
    <property type="molecule type" value="Genomic_DNA"/>
</dbReference>
<dbReference type="PANTHER" id="PTHR46704">
    <property type="entry name" value="CXC DOMAIN-CONTAINING PROTEIN-RELATED"/>
    <property type="match status" value="1"/>
</dbReference>
<proteinExistence type="predicted"/>
<dbReference type="Proteomes" id="UP000801492">
    <property type="component" value="Unassembled WGS sequence"/>
</dbReference>
<protein>
    <submittedName>
        <fullName evidence="1">Uncharacterized protein</fullName>
    </submittedName>
</protein>
<organism evidence="1 2">
    <name type="scientific">Ignelater luminosus</name>
    <name type="common">Cucubano</name>
    <name type="synonym">Pyrophorus luminosus</name>
    <dbReference type="NCBI Taxonomy" id="2038154"/>
    <lineage>
        <taxon>Eukaryota</taxon>
        <taxon>Metazoa</taxon>
        <taxon>Ecdysozoa</taxon>
        <taxon>Arthropoda</taxon>
        <taxon>Hexapoda</taxon>
        <taxon>Insecta</taxon>
        <taxon>Pterygota</taxon>
        <taxon>Neoptera</taxon>
        <taxon>Endopterygota</taxon>
        <taxon>Coleoptera</taxon>
        <taxon>Polyphaga</taxon>
        <taxon>Elateriformia</taxon>
        <taxon>Elateroidea</taxon>
        <taxon>Elateridae</taxon>
        <taxon>Agrypninae</taxon>
        <taxon>Pyrophorini</taxon>
        <taxon>Ignelater</taxon>
    </lineage>
</organism>
<dbReference type="PANTHER" id="PTHR46704:SF1">
    <property type="entry name" value="TELOMERE LENGTH REGULATION PROTEIN TEL2 HOMOLOG"/>
    <property type="match status" value="1"/>
</dbReference>
<comment type="caution">
    <text evidence="1">The sequence shown here is derived from an EMBL/GenBank/DDBJ whole genome shotgun (WGS) entry which is preliminary data.</text>
</comment>
<gene>
    <name evidence="1" type="ORF">ILUMI_01220</name>
</gene>
<sequence>MNALLMLQGKSKVKRNPFIGDKTRLYAVERLINICPQRVRCGTSFPATADREVKETPSARGLLALVQALRPRSLISPILLGVGVRLHHHQPHPGWNGYMQNVVISDEHTGVVFTTFLPMIDMNPATHSCVCTTVKFICSEAEKLKLALPVVTFDQYLWIKAMEVVCGKPEKFPNLLIRLGKVYLRAVRGHILLSFILTSMLVQDVLDSNLQLPPELSSEEHMEPMDTDEIQPSLLNFQSVMELYKLYNGDITVSDISSSTKLLKFFSKLKKKKNSLKVQSRTAKLWIIYLDRVDIAKVFIWGELTGNLKMHLLAIEHMLPLFAAAGHNNYAKCARVYLQRMRELEKNHGDVYSLLSAGHFTLRRHSRLWAGIWTDIQSLQSVLDVKKDRILNIMKADKDKSLIPAARRGGDRVGHKNDDKRQAIKHFIEPLKFAESHYCRNEELK</sequence>
<name>A0A8K0DK40_IGNLU</name>
<keyword evidence="2" id="KW-1185">Reference proteome</keyword>
<accession>A0A8K0DK40</accession>
<feature type="non-terminal residue" evidence="1">
    <location>
        <position position="1"/>
    </location>
</feature>
<evidence type="ECO:0000313" key="1">
    <source>
        <dbReference type="EMBL" id="KAF2904952.1"/>
    </source>
</evidence>